<gene>
    <name evidence="1" type="ORF">B0H41_003131</name>
</gene>
<dbReference type="EMBL" id="JABSWW010000001">
    <property type="protein sequence ID" value="NRT89452.1"/>
    <property type="molecule type" value="Genomic_DNA"/>
</dbReference>
<evidence type="ECO:0000313" key="1">
    <source>
        <dbReference type="EMBL" id="NRT89452.1"/>
    </source>
</evidence>
<protein>
    <submittedName>
        <fullName evidence="1">Uncharacterized protein</fullName>
    </submittedName>
</protein>
<comment type="caution">
    <text evidence="1">The sequence shown here is derived from an EMBL/GenBank/DDBJ whole genome shotgun (WGS) entry which is preliminary data.</text>
</comment>
<dbReference type="Proteomes" id="UP001193748">
    <property type="component" value="Unassembled WGS sequence"/>
</dbReference>
<reference evidence="1" key="2">
    <citation type="journal article" date="2022" name="Nat. Biotechnol.">
        <title>Carbon-negative production of acetone and isopropanol by gas fermentation at industrial pilot scale.</title>
        <authorList>
            <person name="Liew F.E."/>
            <person name="Nogle R."/>
            <person name="Abdalla T."/>
            <person name="Rasor B.J."/>
            <person name="Canter C."/>
            <person name="Jensen R.O."/>
            <person name="Wang L."/>
            <person name="Strutz J."/>
            <person name="Chirania P."/>
            <person name="De Tissera S."/>
            <person name="Mueller A.P."/>
            <person name="Ruan Z."/>
            <person name="Gao A."/>
            <person name="Tran L."/>
            <person name="Engle N.L."/>
            <person name="Bromley J.C."/>
            <person name="Daniell J."/>
            <person name="Conrado R."/>
            <person name="Tschaplinski T.J."/>
            <person name="Giannone R.J."/>
            <person name="Hettich R.L."/>
            <person name="Karim A.S."/>
            <person name="Simpson S.D."/>
            <person name="Brown S.D."/>
            <person name="Leang C."/>
            <person name="Jewett M.C."/>
            <person name="Kopke M."/>
        </authorList>
    </citation>
    <scope>NUCLEOTIDE SEQUENCE</scope>
    <source>
        <strain evidence="1">DJ080</strain>
    </source>
</reference>
<sequence length="137" mass="15153">MEENIIKVYVKSDNKNVIKDINSSMFLEDTTSYIQIDEGAGDKYTHAQGNYLDKGLVDINGKCNYKLVNNKPVELTAEEKQSLFPTPVSQPTTEETLSKEVANIKIDNMKKDAIITNALQTIAGLKVEVMNLKGGNA</sequence>
<reference evidence="1" key="1">
    <citation type="submission" date="2020-05" db="EMBL/GenBank/DDBJ databases">
        <authorList>
            <person name="Brown S."/>
            <person name="Huntemann M."/>
            <person name="Clum A."/>
            <person name="Spunde A."/>
            <person name="Palaniappan K."/>
            <person name="Ritter S."/>
            <person name="Mikhailova N."/>
            <person name="Chen I.-M."/>
            <person name="Stamatis D."/>
            <person name="Reddy T."/>
            <person name="O'Malley R."/>
            <person name="Daum C."/>
            <person name="Shapiro N."/>
            <person name="Ivanova N."/>
            <person name="Kyrpides N."/>
            <person name="Woyke T."/>
        </authorList>
    </citation>
    <scope>NUCLEOTIDE SEQUENCE</scope>
    <source>
        <strain evidence="1">DJ080</strain>
    </source>
</reference>
<evidence type="ECO:0000313" key="2">
    <source>
        <dbReference type="Proteomes" id="UP001193748"/>
    </source>
</evidence>
<dbReference type="AlphaFoldDB" id="A0AAX0B2Y4"/>
<name>A0AAX0B2Y4_CLOBE</name>
<proteinExistence type="predicted"/>
<accession>A0AAX0B2Y4</accession>
<organism evidence="1 2">
    <name type="scientific">Clostridium beijerinckii</name>
    <name type="common">Clostridium MP</name>
    <dbReference type="NCBI Taxonomy" id="1520"/>
    <lineage>
        <taxon>Bacteria</taxon>
        <taxon>Bacillati</taxon>
        <taxon>Bacillota</taxon>
        <taxon>Clostridia</taxon>
        <taxon>Eubacteriales</taxon>
        <taxon>Clostridiaceae</taxon>
        <taxon>Clostridium</taxon>
    </lineage>
</organism>
<dbReference type="RefSeq" id="WP_173706782.1">
    <property type="nucleotide sequence ID" value="NZ_JABSWK010000001.1"/>
</dbReference>